<gene>
    <name evidence="8" type="primary">arsC</name>
    <name evidence="8" type="ORF">D0Y50_07410</name>
</gene>
<dbReference type="Proteomes" id="UP000262073">
    <property type="component" value="Chromosome"/>
</dbReference>
<accession>A0A346NL00</accession>
<organism evidence="8 9">
    <name type="scientific">Salinimonas sediminis</name>
    <dbReference type="NCBI Taxonomy" id="2303538"/>
    <lineage>
        <taxon>Bacteria</taxon>
        <taxon>Pseudomonadati</taxon>
        <taxon>Pseudomonadota</taxon>
        <taxon>Gammaproteobacteria</taxon>
        <taxon>Alteromonadales</taxon>
        <taxon>Alteromonadaceae</taxon>
        <taxon>Alteromonas/Salinimonas group</taxon>
        <taxon>Salinimonas</taxon>
    </lineage>
</organism>
<evidence type="ECO:0000256" key="1">
    <source>
        <dbReference type="ARBA" id="ARBA00007198"/>
    </source>
</evidence>
<evidence type="ECO:0000313" key="8">
    <source>
        <dbReference type="EMBL" id="AXR06207.1"/>
    </source>
</evidence>
<dbReference type="InterPro" id="IPR036249">
    <property type="entry name" value="Thioredoxin-like_sf"/>
</dbReference>
<reference evidence="8 9" key="1">
    <citation type="submission" date="2018-08" db="EMBL/GenBank/DDBJ databases">
        <title>Salinimonas sediminis sp. nov., a piezophilic bacterium isolated from a deep-sea sediment sample from the New Britain Trench.</title>
        <authorList>
            <person name="Cao J."/>
        </authorList>
    </citation>
    <scope>NUCLEOTIDE SEQUENCE [LARGE SCALE GENOMIC DNA]</scope>
    <source>
        <strain evidence="8 9">N102</strain>
    </source>
</reference>
<dbReference type="PROSITE" id="PS51353">
    <property type="entry name" value="ARSC"/>
    <property type="match status" value="1"/>
</dbReference>
<name>A0A346NL00_9ALTE</name>
<dbReference type="Pfam" id="PF03960">
    <property type="entry name" value="ArsC"/>
    <property type="match status" value="1"/>
</dbReference>
<evidence type="ECO:0000256" key="3">
    <source>
        <dbReference type="ARBA" id="ARBA00023002"/>
    </source>
</evidence>
<dbReference type="CDD" id="cd03034">
    <property type="entry name" value="ArsC_ArsC"/>
    <property type="match status" value="1"/>
</dbReference>
<dbReference type="EC" id="1.20.4.1" evidence="4 7"/>
<evidence type="ECO:0000256" key="2">
    <source>
        <dbReference type="ARBA" id="ARBA00022849"/>
    </source>
</evidence>
<dbReference type="InterPro" id="IPR006659">
    <property type="entry name" value="Arsenate_reductase"/>
</dbReference>
<dbReference type="AlphaFoldDB" id="A0A346NL00"/>
<dbReference type="NCBIfam" id="TIGR00014">
    <property type="entry name" value="arsC"/>
    <property type="match status" value="1"/>
</dbReference>
<sequence>MPQPTSQETFQVVIHHNPECGTSRNVLQLIKDAGYTPVIIEYLKTGWSRPQLQALFAAAGLTPAEALRKSKSPAAALGLLEEGVSNEAILAAMLEHPILVNRPIVATAKGVELCRPSEKILDLLPQWPAGPYFKEDGEQILDEQGQRVIA</sequence>
<evidence type="ECO:0000256" key="4">
    <source>
        <dbReference type="ARBA" id="ARBA00038969"/>
    </source>
</evidence>
<evidence type="ECO:0000256" key="6">
    <source>
        <dbReference type="PROSITE-ProRule" id="PRU01282"/>
    </source>
</evidence>
<dbReference type="EMBL" id="CP031769">
    <property type="protein sequence ID" value="AXR06207.1"/>
    <property type="molecule type" value="Genomic_DNA"/>
</dbReference>
<evidence type="ECO:0000256" key="7">
    <source>
        <dbReference type="RuleBase" id="RU362029"/>
    </source>
</evidence>
<dbReference type="KEGG" id="salm:D0Y50_07410"/>
<comment type="catalytic activity">
    <reaction evidence="7">
        <text>[glutaredoxin]-dithiol + arsenate + glutathione + H(+) = glutathionyl-S-S-[glutaredoxin] + arsenite + H2O</text>
        <dbReference type="Rhea" id="RHEA:22016"/>
        <dbReference type="Rhea" id="RHEA-COMP:10729"/>
        <dbReference type="Rhea" id="RHEA-COMP:17668"/>
        <dbReference type="ChEBI" id="CHEBI:15377"/>
        <dbReference type="ChEBI" id="CHEBI:15378"/>
        <dbReference type="ChEBI" id="CHEBI:29242"/>
        <dbReference type="ChEBI" id="CHEBI:29950"/>
        <dbReference type="ChEBI" id="CHEBI:48597"/>
        <dbReference type="ChEBI" id="CHEBI:57925"/>
        <dbReference type="ChEBI" id="CHEBI:146199"/>
        <dbReference type="EC" id="1.20.4.1"/>
    </reaction>
</comment>
<dbReference type="GO" id="GO:0046685">
    <property type="term" value="P:response to arsenic-containing substance"/>
    <property type="evidence" value="ECO:0007669"/>
    <property type="project" value="UniProtKB-KW"/>
</dbReference>
<evidence type="ECO:0000256" key="5">
    <source>
        <dbReference type="ARBA" id="ARBA00039879"/>
    </source>
</evidence>
<proteinExistence type="inferred from homology"/>
<dbReference type="GO" id="GO:0008794">
    <property type="term" value="F:arsenate reductase (glutaredoxin) activity"/>
    <property type="evidence" value="ECO:0007669"/>
    <property type="project" value="UniProtKB-UniRule"/>
</dbReference>
<keyword evidence="9" id="KW-1185">Reference proteome</keyword>
<keyword evidence="3 7" id="KW-0560">Oxidoreductase</keyword>
<evidence type="ECO:0000313" key="9">
    <source>
        <dbReference type="Proteomes" id="UP000262073"/>
    </source>
</evidence>
<dbReference type="OrthoDB" id="9790554at2"/>
<keyword evidence="2" id="KW-0059">Arsenical resistance</keyword>
<dbReference type="RefSeq" id="WP_117316212.1">
    <property type="nucleotide sequence ID" value="NZ_CP031769.1"/>
</dbReference>
<dbReference type="Gene3D" id="3.40.30.10">
    <property type="entry name" value="Glutaredoxin"/>
    <property type="match status" value="1"/>
</dbReference>
<dbReference type="InterPro" id="IPR006660">
    <property type="entry name" value="Arsenate_reductase-like"/>
</dbReference>
<comment type="similarity">
    <text evidence="1 6 7">Belongs to the ArsC family.</text>
</comment>
<dbReference type="SUPFAM" id="SSF52833">
    <property type="entry name" value="Thioredoxin-like"/>
    <property type="match status" value="1"/>
</dbReference>
<dbReference type="PANTHER" id="PTHR30041:SF5">
    <property type="entry name" value="ARSENATE REDUCTASE-RELATED"/>
    <property type="match status" value="1"/>
</dbReference>
<dbReference type="PANTHER" id="PTHR30041">
    <property type="entry name" value="ARSENATE REDUCTASE"/>
    <property type="match status" value="1"/>
</dbReference>
<protein>
    <recommendedName>
        <fullName evidence="5 7">Arsenate reductase</fullName>
        <ecNumber evidence="4 7">1.20.4.1</ecNumber>
    </recommendedName>
</protein>